<accession>A0ABW3VXH2</accession>
<evidence type="ECO:0000313" key="2">
    <source>
        <dbReference type="EMBL" id="MFD1247479.1"/>
    </source>
</evidence>
<protein>
    <recommendedName>
        <fullName evidence="1">Mg chelatase-related protein C-terminal domain-containing protein</fullName>
    </recommendedName>
</protein>
<gene>
    <name evidence="2" type="ORF">ACFQ3F_06730</name>
</gene>
<feature type="domain" description="Mg chelatase-related protein C-terminal" evidence="1">
    <location>
        <begin position="30"/>
        <end position="111"/>
    </location>
</feature>
<dbReference type="Pfam" id="PF13335">
    <property type="entry name" value="Mg_chelatase_C"/>
    <property type="match status" value="1"/>
</dbReference>
<reference evidence="3" key="1">
    <citation type="journal article" date="2019" name="Int. J. Syst. Evol. Microbiol.">
        <title>The Global Catalogue of Microorganisms (GCM) 10K type strain sequencing project: providing services to taxonomists for standard genome sequencing and annotation.</title>
        <authorList>
            <consortium name="The Broad Institute Genomics Platform"/>
            <consortium name="The Broad Institute Genome Sequencing Center for Infectious Disease"/>
            <person name="Wu L."/>
            <person name="Ma J."/>
        </authorList>
    </citation>
    <scope>NUCLEOTIDE SEQUENCE [LARGE SCALE GENOMIC DNA]</scope>
    <source>
        <strain evidence="3">CCUG 52478</strain>
    </source>
</reference>
<evidence type="ECO:0000313" key="3">
    <source>
        <dbReference type="Proteomes" id="UP001597229"/>
    </source>
</evidence>
<sequence>MSGPIADRIDVLRHVQPASPASHDPFRPAESSAQVRLRVAAVRQRQLRRFAGCPWRLNAHIPGPRLKDTWPVDPAAQRLIDAEIFSGRLSARGGVRVQRLAWTIADLTSVRTGGDVEPGVEEVEIALRLRMGRPLDVRTLAPWPDDHLSEVGG</sequence>
<dbReference type="RefSeq" id="WP_367920971.1">
    <property type="nucleotide sequence ID" value="NZ_BAABAC010000037.1"/>
</dbReference>
<dbReference type="Proteomes" id="UP001597229">
    <property type="component" value="Unassembled WGS sequence"/>
</dbReference>
<proteinExistence type="predicted"/>
<organism evidence="2 3">
    <name type="scientific">Nocardioides ginsengisoli</name>
    <dbReference type="NCBI Taxonomy" id="363868"/>
    <lineage>
        <taxon>Bacteria</taxon>
        <taxon>Bacillati</taxon>
        <taxon>Actinomycetota</taxon>
        <taxon>Actinomycetes</taxon>
        <taxon>Propionibacteriales</taxon>
        <taxon>Nocardioidaceae</taxon>
        <taxon>Nocardioides</taxon>
    </lineage>
</organism>
<evidence type="ECO:0000259" key="1">
    <source>
        <dbReference type="Pfam" id="PF13335"/>
    </source>
</evidence>
<keyword evidence="3" id="KW-1185">Reference proteome</keyword>
<dbReference type="EMBL" id="JBHTLX010000008">
    <property type="protein sequence ID" value="MFD1247479.1"/>
    <property type="molecule type" value="Genomic_DNA"/>
</dbReference>
<name>A0ABW3VXH2_9ACTN</name>
<dbReference type="InterPro" id="IPR025158">
    <property type="entry name" value="Mg_chelat-rel_C"/>
</dbReference>
<comment type="caution">
    <text evidence="2">The sequence shown here is derived from an EMBL/GenBank/DDBJ whole genome shotgun (WGS) entry which is preliminary data.</text>
</comment>